<evidence type="ECO:0000259" key="16">
    <source>
        <dbReference type="SMART" id="SM00079"/>
    </source>
</evidence>
<evidence type="ECO:0000256" key="3">
    <source>
        <dbReference type="ARBA" id="ARBA00022448"/>
    </source>
</evidence>
<dbReference type="GO" id="GO:0015276">
    <property type="term" value="F:ligand-gated monoatomic ion channel activity"/>
    <property type="evidence" value="ECO:0007669"/>
    <property type="project" value="InterPro"/>
</dbReference>
<evidence type="ECO:0000256" key="10">
    <source>
        <dbReference type="ARBA" id="ARBA00023180"/>
    </source>
</evidence>
<organism evidence="18 19">
    <name type="scientific">Meloidogyne javanica</name>
    <name type="common">Root-knot nematode worm</name>
    <dbReference type="NCBI Taxonomy" id="6303"/>
    <lineage>
        <taxon>Eukaryota</taxon>
        <taxon>Metazoa</taxon>
        <taxon>Ecdysozoa</taxon>
        <taxon>Nematoda</taxon>
        <taxon>Chromadorea</taxon>
        <taxon>Rhabditida</taxon>
        <taxon>Tylenchina</taxon>
        <taxon>Tylenchomorpha</taxon>
        <taxon>Tylenchoidea</taxon>
        <taxon>Meloidogynidae</taxon>
        <taxon>Meloidogyninae</taxon>
        <taxon>Meloidogyne</taxon>
        <taxon>Meloidogyne incognita group</taxon>
    </lineage>
</organism>
<evidence type="ECO:0000259" key="17">
    <source>
        <dbReference type="SMART" id="SM00918"/>
    </source>
</evidence>
<keyword evidence="11" id="KW-0628">Postsynaptic cell membrane</keyword>
<feature type="transmembrane region" description="Helical" evidence="15">
    <location>
        <begin position="660"/>
        <end position="679"/>
    </location>
</feature>
<dbReference type="SMART" id="SM00079">
    <property type="entry name" value="PBPe"/>
    <property type="match status" value="1"/>
</dbReference>
<dbReference type="InterPro" id="IPR001320">
    <property type="entry name" value="Iontro_rcpt_C"/>
</dbReference>
<dbReference type="GO" id="GO:0045211">
    <property type="term" value="C:postsynaptic membrane"/>
    <property type="evidence" value="ECO:0007669"/>
    <property type="project" value="UniProtKB-SubCell"/>
</dbReference>
<keyword evidence="4 15" id="KW-0812">Transmembrane</keyword>
<evidence type="ECO:0000256" key="9">
    <source>
        <dbReference type="ARBA" id="ARBA00023170"/>
    </source>
</evidence>
<feature type="domain" description="Ionotropic glutamate receptor L-glutamate and glycine-binding" evidence="17">
    <location>
        <begin position="526"/>
        <end position="571"/>
    </location>
</feature>
<evidence type="ECO:0000256" key="4">
    <source>
        <dbReference type="ARBA" id="ARBA00022692"/>
    </source>
</evidence>
<accession>A0A915LY85</accession>
<feature type="transmembrane region" description="Helical" evidence="15">
    <location>
        <begin position="627"/>
        <end position="648"/>
    </location>
</feature>
<keyword evidence="13" id="KW-0407">Ion channel</keyword>
<dbReference type="Pfam" id="PF10613">
    <property type="entry name" value="Lig_chan-Glu_bd"/>
    <property type="match status" value="1"/>
</dbReference>
<evidence type="ECO:0000256" key="11">
    <source>
        <dbReference type="ARBA" id="ARBA00023257"/>
    </source>
</evidence>
<dbReference type="SUPFAM" id="SSF53850">
    <property type="entry name" value="Periplasmic binding protein-like II"/>
    <property type="match status" value="1"/>
</dbReference>
<dbReference type="CDD" id="cd13714">
    <property type="entry name" value="PBP2_iGluR_Kainate"/>
    <property type="match status" value="1"/>
</dbReference>
<dbReference type="InterPro" id="IPR028082">
    <property type="entry name" value="Peripla_BP_I"/>
</dbReference>
<dbReference type="InterPro" id="IPR001828">
    <property type="entry name" value="ANF_lig-bd_rcpt"/>
</dbReference>
<evidence type="ECO:0000256" key="12">
    <source>
        <dbReference type="ARBA" id="ARBA00023286"/>
    </source>
</evidence>
<dbReference type="AlphaFoldDB" id="A0A915LY85"/>
<evidence type="ECO:0000256" key="13">
    <source>
        <dbReference type="ARBA" id="ARBA00023303"/>
    </source>
</evidence>
<evidence type="ECO:0000313" key="19">
    <source>
        <dbReference type="WBParaSite" id="scaffold22_cov263.g43"/>
    </source>
</evidence>
<comment type="subcellular location">
    <subcellularLocation>
        <location evidence="1">Membrane</location>
        <topology evidence="1">Multi-pass membrane protein</topology>
    </subcellularLocation>
    <subcellularLocation>
        <location evidence="14">Postsynaptic cell membrane</location>
    </subcellularLocation>
</comment>
<keyword evidence="7" id="KW-0406">Ion transport</keyword>
<evidence type="ECO:0000256" key="8">
    <source>
        <dbReference type="ARBA" id="ARBA00023136"/>
    </source>
</evidence>
<comment type="similarity">
    <text evidence="2">Belongs to the glutamate-gated ion channel (TC 1.A.10.1) family.</text>
</comment>
<dbReference type="InterPro" id="IPR019594">
    <property type="entry name" value="Glu/Gly-bd"/>
</dbReference>
<feature type="domain" description="Ionotropic glutamate receptor C-terminal" evidence="16">
    <location>
        <begin position="496"/>
        <end position="770"/>
    </location>
</feature>
<reference evidence="19" key="1">
    <citation type="submission" date="2022-11" db="UniProtKB">
        <authorList>
            <consortium name="WormBaseParasite"/>
        </authorList>
    </citation>
    <scope>IDENTIFICATION</scope>
</reference>
<keyword evidence="6" id="KW-0770">Synapse</keyword>
<name>A0A915LY85_MELJA</name>
<keyword evidence="18" id="KW-1185">Reference proteome</keyword>
<evidence type="ECO:0000256" key="1">
    <source>
        <dbReference type="ARBA" id="ARBA00004141"/>
    </source>
</evidence>
<dbReference type="Proteomes" id="UP000887561">
    <property type="component" value="Unplaced"/>
</dbReference>
<dbReference type="SUPFAM" id="SSF53822">
    <property type="entry name" value="Periplasmic binding protein-like I"/>
    <property type="match status" value="1"/>
</dbReference>
<keyword evidence="8 15" id="KW-0472">Membrane</keyword>
<dbReference type="WBParaSite" id="scaffold22_cov263.g43">
    <property type="protein sequence ID" value="scaffold22_cov263.g43"/>
    <property type="gene ID" value="scaffold22_cov263.g43"/>
</dbReference>
<keyword evidence="9" id="KW-0675">Receptor</keyword>
<dbReference type="InterPro" id="IPR015683">
    <property type="entry name" value="Ionotropic_Glu_rcpt"/>
</dbReference>
<dbReference type="SMART" id="SM00918">
    <property type="entry name" value="Lig_chan-Glu_bd"/>
    <property type="match status" value="1"/>
</dbReference>
<evidence type="ECO:0000256" key="14">
    <source>
        <dbReference type="ARBA" id="ARBA00034100"/>
    </source>
</evidence>
<protein>
    <submittedName>
        <fullName evidence="19">Uncharacterized protein</fullName>
    </submittedName>
</protein>
<dbReference type="Gene3D" id="3.40.50.2300">
    <property type="match status" value="2"/>
</dbReference>
<keyword evidence="10" id="KW-0325">Glycoprotein</keyword>
<dbReference type="PANTHER" id="PTHR18966">
    <property type="entry name" value="IONOTROPIC GLUTAMATE RECEPTOR"/>
    <property type="match status" value="1"/>
</dbReference>
<evidence type="ECO:0000256" key="15">
    <source>
        <dbReference type="SAM" id="Phobius"/>
    </source>
</evidence>
<evidence type="ECO:0000256" key="5">
    <source>
        <dbReference type="ARBA" id="ARBA00022989"/>
    </source>
</evidence>
<sequence>MYKSRDIIVGILDDEEKQFNIGVVLLEKEDAHLIAALNYTLHWLQQERKRQKEEIITTQFLVGNENIQIQKFGKLIALIETVSDPYDHYGVLEKACRLINEHNIVALIGPGERHLSEQLSVLAANKLNLPYFSLVDPLEHPKLDEGGNNVLFQNNGEENEDLINHFDMFPHKELFEAIIDLIRHWRWGRLIIVFSEPERIRRLVVFLEHEAFVSIRFHLVYVEDGDYLKAAKEVKYLEECNEEDNAKLSQQNAGSNNSPQQHCNEFSRLLLDMSPKDTHNFLLSALKVGLVEHHHWFLTTSLDLRYMNMELFKHNNARFIGLDPTDFSENDEQKSELILPLPNKKEFEEFVRLHWLAKNTVIEGEMKINEAEINLKMSEAILLFDSIYLLARALSNETFNILNKNLNNRKRYFNQRQQQQISSLLFNNNNLTMARCAGATRQNNRKFSAGNGINKLLREYSLITRGLSGSLKSRLCGEQRTVNSNLNNNFTFQILMLGYTGVIEKIGYWQYGNDIPKIDLRAESRAQQQRRVKALCYGEKFTYTIHVVRDNKYGSDNGNGSWDGMIGEIIRNEADMAVAPLTANFRRAEMVDFTKPFLSLGISIIFRIPEDFQPDIFSFLNPLSLEIWFCVLLSICGLTVGMYVLSTMLKGGCDFGPRAVSTRLLGASWWMFTLVIVRMKETKKVFVRNNREGVEKVLRERYAFLMESSSLEYEVQQNCNLTQIGGVLGSKGYGIALQKDSEWTDRISRQILLYQKRGVIEMKKTKWWRSKQSRNFTIFWKRKLSGRQGNGK</sequence>
<evidence type="ECO:0000256" key="6">
    <source>
        <dbReference type="ARBA" id="ARBA00023018"/>
    </source>
</evidence>
<evidence type="ECO:0000256" key="7">
    <source>
        <dbReference type="ARBA" id="ARBA00023065"/>
    </source>
</evidence>
<evidence type="ECO:0000256" key="2">
    <source>
        <dbReference type="ARBA" id="ARBA00008685"/>
    </source>
</evidence>
<keyword evidence="12" id="KW-1071">Ligand-gated ion channel</keyword>
<evidence type="ECO:0000313" key="18">
    <source>
        <dbReference type="Proteomes" id="UP000887561"/>
    </source>
</evidence>
<dbReference type="Gene3D" id="3.40.190.10">
    <property type="entry name" value="Periplasmic binding protein-like II"/>
    <property type="match status" value="2"/>
</dbReference>
<keyword evidence="5 15" id="KW-1133">Transmembrane helix</keyword>
<dbReference type="Pfam" id="PF01094">
    <property type="entry name" value="ANF_receptor"/>
    <property type="match status" value="1"/>
</dbReference>
<proteinExistence type="inferred from homology"/>
<dbReference type="FunFam" id="3.40.190.10:FF:000439">
    <property type="entry name" value="GLutamate Receptor family (AMPA)"/>
    <property type="match status" value="1"/>
</dbReference>
<keyword evidence="3" id="KW-0813">Transport</keyword>